<gene>
    <name evidence="5" type="ORF">GCM10009751_34230</name>
</gene>
<dbReference type="EMBL" id="BAAANL010000007">
    <property type="protein sequence ID" value="GAA1871999.1"/>
    <property type="molecule type" value="Genomic_DNA"/>
</dbReference>
<dbReference type="Proteomes" id="UP001501094">
    <property type="component" value="Unassembled WGS sequence"/>
</dbReference>
<keyword evidence="6" id="KW-1185">Reference proteome</keyword>
<feature type="domain" description="DNA2/NAM7 helicase helicase" evidence="1">
    <location>
        <begin position="877"/>
        <end position="961"/>
    </location>
</feature>
<dbReference type="InterPro" id="IPR025103">
    <property type="entry name" value="DUF4011"/>
</dbReference>
<comment type="caution">
    <text evidence="5">The sequence shown here is derived from an EMBL/GenBank/DDBJ whole genome shotgun (WGS) entry which is preliminary data.</text>
</comment>
<evidence type="ECO:0000259" key="1">
    <source>
        <dbReference type="Pfam" id="PF13086"/>
    </source>
</evidence>
<evidence type="ECO:0000313" key="6">
    <source>
        <dbReference type="Proteomes" id="UP001501094"/>
    </source>
</evidence>
<feature type="domain" description="DNA2/NAM7 helicase-like C-terminal" evidence="2">
    <location>
        <begin position="1599"/>
        <end position="1794"/>
    </location>
</feature>
<protein>
    <submittedName>
        <fullName evidence="5">DUF3320 domain-containing protein</fullName>
    </submittedName>
</protein>
<dbReference type="Pfam" id="PF13195">
    <property type="entry name" value="DUF4011"/>
    <property type="match status" value="1"/>
</dbReference>
<dbReference type="PANTHER" id="PTHR10887:SF530">
    <property type="entry name" value="SUPERFAMILY I DNA HELICASES"/>
    <property type="match status" value="1"/>
</dbReference>
<name>A0ABN2NMR0_9MICO</name>
<dbReference type="PANTHER" id="PTHR10887">
    <property type="entry name" value="DNA2/NAM7 HELICASE FAMILY"/>
    <property type="match status" value="1"/>
</dbReference>
<dbReference type="Pfam" id="PF18741">
    <property type="entry name" value="MTES_1575"/>
    <property type="match status" value="1"/>
</dbReference>
<dbReference type="Gene3D" id="3.40.50.300">
    <property type="entry name" value="P-loop containing nucleotide triphosphate hydrolases"/>
    <property type="match status" value="3"/>
</dbReference>
<dbReference type="InterPro" id="IPR041677">
    <property type="entry name" value="DNA2/NAM7_AAA_11"/>
</dbReference>
<evidence type="ECO:0000259" key="2">
    <source>
        <dbReference type="Pfam" id="PF13087"/>
    </source>
</evidence>
<dbReference type="InterPro" id="IPR041650">
    <property type="entry name" value="HEPN_Swt1"/>
</dbReference>
<dbReference type="InterPro" id="IPR049468">
    <property type="entry name" value="Restrct_endonuc-II-like_dom"/>
</dbReference>
<dbReference type="CDD" id="cd18808">
    <property type="entry name" value="SF1_C_Upf1"/>
    <property type="match status" value="1"/>
</dbReference>
<dbReference type="Pfam" id="PF13086">
    <property type="entry name" value="AAA_11"/>
    <property type="match status" value="1"/>
</dbReference>
<evidence type="ECO:0000259" key="4">
    <source>
        <dbReference type="Pfam" id="PF18741"/>
    </source>
</evidence>
<proteinExistence type="predicted"/>
<dbReference type="SUPFAM" id="SSF52540">
    <property type="entry name" value="P-loop containing nucleoside triphosphate hydrolases"/>
    <property type="match status" value="1"/>
</dbReference>
<accession>A0ABN2NMR0</accession>
<dbReference type="Gene3D" id="3.10.620.30">
    <property type="match status" value="1"/>
</dbReference>
<dbReference type="Pfam" id="PF18731">
    <property type="entry name" value="HEPN_Swt1"/>
    <property type="match status" value="1"/>
</dbReference>
<sequence length="2174" mass="235553">MLRGFDLLQEGILPWVDLRMSMHAPAGRDWLDVWAAEENQRFGTARRYTRDDVRFLLRVVTERWQVFKDDLDRPQSALATELRDIANRLHHGERLSADDTYRALDTMERLLIAIGATDESDKVGALRAVHLQEIQEPQATLRREVASGTALLEPTDEALVEPVAEPVAETAVVRVPGGPGVPDPGLPAGQSQIVLLVGDLEVRVTYRSRLNYALIVNDLPAVLSATVHNRGTDVVDAGEFQMSLHGVPGAEDVAPLTLRPGHLGPQQVFLLPNHQLGWALSPALFAHLDEATPAELRLTDPQHGLSANGPISLLAADQWDARSAPETLAAFVRPRDPSVAGLLAEAADLLAARTNNPSVDGYQGGAERAGAIVEAIYDALAARGVRYIEPPASFEAAGQKIRPHREVLEGRWGTCLDLATTFAAVLESAGINSVLVVTRGHAFCGWLQDEDLTLPGVVVQERDMFVNVADAASFDAVELTSATVKGAGESTPFETARGQARAWWRQRLDEVRWMIDVRAAHRTVRPLPIVRSAENGELGVVEVEVETPKAPARYVPRRPETLPASEYPERIDQWRRSLLDLANTNPLLNRTPTRTSGVDLHVPTSYLGVIEDQLVAGATFRLIAHDEITALHKEQGARNAGDIEPGVLGRILEAEKKLFATISQRDYGSRLQKLQRRARTEQEETGSNALFLALGSVVFTDERRSSGGRSLFGRTDSGSASAKEYRAPIFLLPVRLEGRKAAGFQLVTDNDEAGALPNESLHEKLRTQFGLVIPELAHPDADASGVDVARTLEAVRAAILRANVPGVRVEEDAHLGVFAFATLEMWRDLTDHWRTFVRRPVVQHLVERPGEAFTDALPEPGFSADAEATAYLPIAADSSQIEAIRWAAAGKSFVLEGPPGTGKSQTITNLIAHCLAEGKRVLFVAEKQAALEVVRRRLDSVGLGPYCLDLHGKKLSAVSVRSQLTDALNARAASSASFDSLRADYRSVTESLAKYPGLVHDKGPGGSSAYEARQVVLQMEDNGSTSGRKLEYLPEVPRDVILAGDTDRLVAASVRLGDAVSGFPGLPSSSVWRLSGGLGGLDGIPADSAEAVRAAVERLFAVDAAVPAAPVRHLVGLARTLDELDAINAWLATVAHGLPVAPVSVRGVVDGRWRAWAKDAAAALETFRTNMTPALGVFTHAAIRVDLDAQLAASEAADKKLIKKKHRLAVIQALAPVIRPGAVVDPTTLTTQIRALLTARDEAARIDQYLATIPGLVLPYGWNPLADDAAAVLSARLWGMDSAAALGDGLGSDRQDDVDRITSQVLALAGHSEAVAPAVIRDLAEAWRALFEVLNVTESDLVAWQAGRSLAAALSDYRGAWQADLRAHFLELGRWDAVRTAATALTQTGHGALASASIEGQIIGEDIEYSARLAVARAQLDERLDTTGLRFFDASRRKREVERFLTTGQDVRERLRAELPARIVAARTFDPSRPTGRVGEFVTQLGRKRQAMSVRSLFKNYGSIITQVTPCVMMSPGSVAKYLEPEAVDFDLVVFDEASQIRVPDAIGAMGRASAVVVVGDSEQMPPSSAFQIGSTKDDDDEGTSAALAEDVLVRKDEQSVLDQANQSGLPKLALTWHYRSTDEALVAFSNKTYYKDGLATFPAPPDRESDTGLHWRYIADGRWEGGTRGARVNRAEAAAVVAEVHQLLADDPSRSIGVVTFNMQQATLIQDQLEASPDRLLQEALLRDDERLFVKNLENVQGDERDVILFTLAFSKNEAGKVPLNWGPLTRDGGEKRLNVAITRAKQKVVVFSSFQPRELDISGSSSKGLAHLKDYLIQAAEGAERAGLGVERAKDLHLDDVARALREAGLEVSTHLGLSSFTVDLAVRAADRPWIAVMLDGPGWFSRKTVGDRDGLPKSVLVGAQGWAVVESVWLPMWLQDRAAAVQQIVTVAEKAEQRSRPAATPRPPVEAPVPEELFALQSVPSAEIRSLAVTEAAPADAPLPGQELFVAARAEVVGSTLTLDNLEYQSNRDNVYRAILEVAAAEGPVLADRLGKVVAQQFGLSRVRQNRIDSIVALVPPRAISVSANGDRVVWPAGGGPADYTTFRVPTATDTRAVTDIPYEELRNAMIAHVRVAHGMRELELLRAVGRTFGTTLSAKVRERLEDILDAAVREGRLRRDHDHIEEGPRS</sequence>
<feature type="domain" description="Restriction endonuclease type II-like" evidence="4">
    <location>
        <begin position="1841"/>
        <end position="1932"/>
    </location>
</feature>
<dbReference type="Pfam" id="PF13087">
    <property type="entry name" value="AAA_12"/>
    <property type="match status" value="1"/>
</dbReference>
<evidence type="ECO:0000313" key="5">
    <source>
        <dbReference type="EMBL" id="GAA1871999.1"/>
    </source>
</evidence>
<dbReference type="InterPro" id="IPR045055">
    <property type="entry name" value="DNA2/NAM7-like"/>
</dbReference>
<dbReference type="InterPro" id="IPR041679">
    <property type="entry name" value="DNA2/NAM7-like_C"/>
</dbReference>
<reference evidence="5 6" key="1">
    <citation type="journal article" date="2019" name="Int. J. Syst. Evol. Microbiol.">
        <title>The Global Catalogue of Microorganisms (GCM) 10K type strain sequencing project: providing services to taxonomists for standard genome sequencing and annotation.</title>
        <authorList>
            <consortium name="The Broad Institute Genomics Platform"/>
            <consortium name="The Broad Institute Genome Sequencing Center for Infectious Disease"/>
            <person name="Wu L."/>
            <person name="Ma J."/>
        </authorList>
    </citation>
    <scope>NUCLEOTIDE SEQUENCE [LARGE SCALE GENOMIC DNA]</scope>
    <source>
        <strain evidence="5 6">JCM 14326</strain>
    </source>
</reference>
<organism evidence="5 6">
    <name type="scientific">Myceligenerans crystallogenes</name>
    <dbReference type="NCBI Taxonomy" id="316335"/>
    <lineage>
        <taxon>Bacteria</taxon>
        <taxon>Bacillati</taxon>
        <taxon>Actinomycetota</taxon>
        <taxon>Actinomycetes</taxon>
        <taxon>Micrococcales</taxon>
        <taxon>Promicromonosporaceae</taxon>
        <taxon>Myceligenerans</taxon>
    </lineage>
</organism>
<evidence type="ECO:0000259" key="3">
    <source>
        <dbReference type="Pfam" id="PF18731"/>
    </source>
</evidence>
<dbReference type="InterPro" id="IPR047187">
    <property type="entry name" value="SF1_C_Upf1"/>
</dbReference>
<feature type="domain" description="Swt1-like HEPN" evidence="3">
    <location>
        <begin position="3"/>
        <end position="115"/>
    </location>
</feature>
<dbReference type="InterPro" id="IPR027417">
    <property type="entry name" value="P-loop_NTPase"/>
</dbReference>